<feature type="domain" description="Reverse transcriptase" evidence="4">
    <location>
        <begin position="1049"/>
        <end position="1331"/>
    </location>
</feature>
<organism evidence="5 6">
    <name type="scientific">Pyrus ussuriensis x Pyrus communis</name>
    <dbReference type="NCBI Taxonomy" id="2448454"/>
    <lineage>
        <taxon>Eukaryota</taxon>
        <taxon>Viridiplantae</taxon>
        <taxon>Streptophyta</taxon>
        <taxon>Embryophyta</taxon>
        <taxon>Tracheophyta</taxon>
        <taxon>Spermatophyta</taxon>
        <taxon>Magnoliopsida</taxon>
        <taxon>eudicotyledons</taxon>
        <taxon>Gunneridae</taxon>
        <taxon>Pentapetalae</taxon>
        <taxon>rosids</taxon>
        <taxon>fabids</taxon>
        <taxon>Rosales</taxon>
        <taxon>Rosaceae</taxon>
        <taxon>Amygdaloideae</taxon>
        <taxon>Maleae</taxon>
        <taxon>Pyrus</taxon>
    </lineage>
</organism>
<keyword evidence="1" id="KW-0863">Zinc-finger</keyword>
<dbReference type="GO" id="GO:0003676">
    <property type="term" value="F:nucleic acid binding"/>
    <property type="evidence" value="ECO:0007669"/>
    <property type="project" value="InterPro"/>
</dbReference>
<sequence length="1741" mass="199719">MFARQILSSIMYFGGVTGGLPWLGWECSFGWGFGYSGLIWGVGGIYYRMSPNIVNGIKGSLPTAKSDLWSRSKNPLGRYGGPNITILSVVIILAVQLEERQTSNTPEVRDQNWRSKVKTEYTTANCIYSDIPEQGDRDSIWIMANQEVEELVVHLEKSMEITTMERGIKLVGTALTNKVLNKWGVRNILRAAWKEMGEIEVKWAHDNTFIITVKDESSAERILSQVPWAVMKQNLSIKRWPPELTIEEIPMELVPFWVQIRGVPLCLCTETNVRRLAKEIGELVEIEDPAKARGFLRVLQDFCYKCGRIGHANNECSFEIGQSSTAGYGEWTKTGPIKDEIVKPKPLVVNLGERRHAGAIRGGDHNIMQRRVETTESTGRLEMGGLVRGTTIQAEAYSPRRDQRTWHRMKNRKEGQDEVFQQWVVEGNMAHVAHQVFMGIGCLGSQPTKIFNFPNPNILSQAARFQEIQEMREKLQSQSRGTGGQIFNTNEGISNLGNTLVSDTTASSSRPELRLRGALPRIDRGTKRGSLETSHYSLKRNKLGDGSAEGKNLEIPQPRKTTTEESQLEEKWDLIEENVEPKILESTTQQELQGTQGVSDTVVRALHGLIQKHRPAMIFLAETKMRDNRVDGVRRRMGYRKGFHVSPVGRAGGLNMWWDDSLEVTIGFSSKHIIDAQINYVGSDRWARITWVYGTAYRNEKLEFWRWMQEWFKSTNIPWLCGGDFNEILWDYEKSGGTSLNYNRPRYLEEFLNVAELMDLDFNGPCFTWRGMRNGQLVEERWPNTMVIHETVIGSDHCPLIIQYQPRVKKSKKIFRFEAYWAKEERCKAIVDRCWRQHCSGDGIMRWQKKMDDCRVKLNKWSQQEFKSRGRDLDDLLYRLGDLQQNWSKNWEEIKMVSTRIDRLWEIEEQFWQQRSRVKWLKEGDANTAFFHQCTIQRRMRNKVVKIKDGNGVWIDNQSEVQKYIEDHFINLFSTSGLREWGRTLDCIQHKVSDEMNFGLIRPVTMEEIQTAVFQMGGMKAPGPNGFQGIFYHSFWNSLMDDVNGIVQDFMQGVSALQRLNSTHIVLVLKITNPDSVGQFKPISLCNYSYKIVSKILANRLKPLLSEIISSTQSALVMGRQIQDNIGIAHEMFHFLKLRKARSKFEMRVKLDMHKAYDRVEWDFLEAVMEKLGFCPQWRNLVMGCVKNMEFAIILNGQPGKNFIPSRGIRQGDPLSPYLFILVGEVLARLIQQAVDRRQLTGIQLNYGCPIISHLFFADDTLIFMRADKQNCDSLMNILDAYCNASGQQVNNQKSCIFFGANVPRSLSVELCHIVGMPLAEDPGKYLGLPSYWVDQKNRGLLIKGGRKVSIGFPVAFWGNRSRKELFKARYFPQCSFLEAKLGGRASWGWSSLLIMNGRSIRLWQDRWLPTIPVGKPTAIGDVRVSRNMRVNTMINELSGTWDIEAIKPLISMEDYEAILDTSIGDRLREDRIIWPATRNEVYSVRSGYCWKHACSSPMNSRASSSSSVIPNKVWSCIWHLMTPPKVRNFMWRALSRALATMENLFKRHCSPSPCCPICLVQDESVEHMLLLCPWVEPIWFGGPLNYRVNRANISNLPAWVSSLIGSSLGSKEEIARILSFVAFTCWHIWKTRCNFVFDNMRISPNRVILAILTSVNGFMVVTGASEGRPQRVLSNSSPPTRWAPPCHPFMKLNVDASWEANSKIWLQPRLLRFCLGVSWPKRWGWNASLWNLIPRRISLI</sequence>
<dbReference type="Pfam" id="PF13966">
    <property type="entry name" value="zf-RVT"/>
    <property type="match status" value="1"/>
</dbReference>
<evidence type="ECO:0000256" key="2">
    <source>
        <dbReference type="SAM" id="MobiDB-lite"/>
    </source>
</evidence>
<feature type="domain" description="CCHC-type" evidence="3">
    <location>
        <begin position="303"/>
        <end position="316"/>
    </location>
</feature>
<name>A0A5N5FN95_9ROSA</name>
<proteinExistence type="predicted"/>
<dbReference type="InterPro" id="IPR036691">
    <property type="entry name" value="Endo/exonu/phosph_ase_sf"/>
</dbReference>
<reference evidence="5 6" key="1">
    <citation type="submission" date="2019-09" db="EMBL/GenBank/DDBJ databases">
        <authorList>
            <person name="Ou C."/>
        </authorList>
    </citation>
    <scope>NUCLEOTIDE SEQUENCE [LARGE SCALE GENOMIC DNA]</scope>
    <source>
        <strain evidence="5">S2</strain>
        <tissue evidence="5">Leaf</tissue>
    </source>
</reference>
<dbReference type="InterPro" id="IPR026960">
    <property type="entry name" value="RVT-Znf"/>
</dbReference>
<evidence type="ECO:0000256" key="1">
    <source>
        <dbReference type="PROSITE-ProRule" id="PRU00047"/>
    </source>
</evidence>
<keyword evidence="6" id="KW-1185">Reference proteome</keyword>
<dbReference type="Gene3D" id="3.60.10.10">
    <property type="entry name" value="Endonuclease/exonuclease/phosphatase"/>
    <property type="match status" value="1"/>
</dbReference>
<dbReference type="EMBL" id="SMOL01000597">
    <property type="protein sequence ID" value="KAB2604628.1"/>
    <property type="molecule type" value="Genomic_DNA"/>
</dbReference>
<dbReference type="Pfam" id="PF00078">
    <property type="entry name" value="RVT_1"/>
    <property type="match status" value="1"/>
</dbReference>
<reference evidence="5 6" key="2">
    <citation type="submission" date="2019-11" db="EMBL/GenBank/DDBJ databases">
        <title>A de novo genome assembly of a pear dwarfing rootstock.</title>
        <authorList>
            <person name="Wang F."/>
            <person name="Wang J."/>
            <person name="Li S."/>
            <person name="Zhang Y."/>
            <person name="Fang M."/>
            <person name="Ma L."/>
            <person name="Zhao Y."/>
            <person name="Jiang S."/>
        </authorList>
    </citation>
    <scope>NUCLEOTIDE SEQUENCE [LARGE SCALE GENOMIC DNA]</scope>
    <source>
        <strain evidence="5">S2</strain>
        <tissue evidence="5">Leaf</tissue>
    </source>
</reference>
<evidence type="ECO:0000259" key="4">
    <source>
        <dbReference type="PROSITE" id="PS50878"/>
    </source>
</evidence>
<protein>
    <recommendedName>
        <fullName evidence="7">Reverse transcriptase domain-containing protein</fullName>
    </recommendedName>
</protein>
<dbReference type="GO" id="GO:0008270">
    <property type="term" value="F:zinc ion binding"/>
    <property type="evidence" value="ECO:0007669"/>
    <property type="project" value="UniProtKB-KW"/>
</dbReference>
<dbReference type="CDD" id="cd01650">
    <property type="entry name" value="RT_nLTR_like"/>
    <property type="match status" value="1"/>
</dbReference>
<dbReference type="InterPro" id="IPR043502">
    <property type="entry name" value="DNA/RNA_pol_sf"/>
</dbReference>
<feature type="region of interest" description="Disordered" evidence="2">
    <location>
        <begin position="524"/>
        <end position="568"/>
    </location>
</feature>
<accession>A0A5N5FN95</accession>
<dbReference type="InterPro" id="IPR000477">
    <property type="entry name" value="RT_dom"/>
</dbReference>
<dbReference type="PROSITE" id="PS50158">
    <property type="entry name" value="ZF_CCHC"/>
    <property type="match status" value="1"/>
</dbReference>
<dbReference type="SUPFAM" id="SSF56672">
    <property type="entry name" value="DNA/RNA polymerases"/>
    <property type="match status" value="1"/>
</dbReference>
<dbReference type="Pfam" id="PF14111">
    <property type="entry name" value="DUF4283"/>
    <property type="match status" value="1"/>
</dbReference>
<dbReference type="InterPro" id="IPR025558">
    <property type="entry name" value="DUF4283"/>
</dbReference>
<dbReference type="PROSITE" id="PS50878">
    <property type="entry name" value="RT_POL"/>
    <property type="match status" value="1"/>
</dbReference>
<dbReference type="Proteomes" id="UP000327157">
    <property type="component" value="Unassembled WGS sequence"/>
</dbReference>
<dbReference type="PANTHER" id="PTHR46890:SF48">
    <property type="entry name" value="RNA-DIRECTED DNA POLYMERASE"/>
    <property type="match status" value="1"/>
</dbReference>
<evidence type="ECO:0000259" key="3">
    <source>
        <dbReference type="PROSITE" id="PS50158"/>
    </source>
</evidence>
<comment type="caution">
    <text evidence="5">The sequence shown here is derived from an EMBL/GenBank/DDBJ whole genome shotgun (WGS) entry which is preliminary data.</text>
</comment>
<dbReference type="SUPFAM" id="SSF56219">
    <property type="entry name" value="DNase I-like"/>
    <property type="match status" value="1"/>
</dbReference>
<keyword evidence="1" id="KW-0862">Zinc</keyword>
<evidence type="ECO:0008006" key="7">
    <source>
        <dbReference type="Google" id="ProtNLM"/>
    </source>
</evidence>
<dbReference type="PANTHER" id="PTHR46890">
    <property type="entry name" value="NON-LTR RETROLELEMENT REVERSE TRANSCRIPTASE-LIKE PROTEIN-RELATED"/>
    <property type="match status" value="1"/>
</dbReference>
<dbReference type="OrthoDB" id="428918at2759"/>
<gene>
    <name evidence="5" type="ORF">D8674_037948</name>
</gene>
<dbReference type="InterPro" id="IPR001878">
    <property type="entry name" value="Znf_CCHC"/>
</dbReference>
<evidence type="ECO:0000313" key="6">
    <source>
        <dbReference type="Proteomes" id="UP000327157"/>
    </source>
</evidence>
<keyword evidence="1" id="KW-0479">Metal-binding</keyword>
<dbReference type="InterPro" id="IPR052343">
    <property type="entry name" value="Retrotransposon-Effector_Assoc"/>
</dbReference>
<evidence type="ECO:0000313" key="5">
    <source>
        <dbReference type="EMBL" id="KAB2604628.1"/>
    </source>
</evidence>